<dbReference type="RefSeq" id="WP_106738155.1">
    <property type="nucleotide sequence ID" value="NZ_CP027657.1"/>
</dbReference>
<dbReference type="Proteomes" id="UP000238327">
    <property type="component" value="Chromosome"/>
</dbReference>
<feature type="signal peptide" evidence="1">
    <location>
        <begin position="1"/>
        <end position="18"/>
    </location>
</feature>
<evidence type="ECO:0000256" key="1">
    <source>
        <dbReference type="SAM" id="SignalP"/>
    </source>
</evidence>
<gene>
    <name evidence="2" type="ORF">C7A17_11450</name>
</gene>
<keyword evidence="1" id="KW-0732">Signal</keyword>
<accession>A0A2R3QNQ6</accession>
<protein>
    <submittedName>
        <fullName evidence="2">Uncharacterized protein</fullName>
    </submittedName>
</protein>
<dbReference type="OrthoDB" id="6881474at2"/>
<feature type="chain" id="PRO_5015312548" evidence="1">
    <location>
        <begin position="19"/>
        <end position="121"/>
    </location>
</feature>
<sequence length="121" mass="13338">MFKATVFGLLLCSMPAWAQEPLKIIGYPLEKVALYDEQGEFLGDMSRDQLPAPEVPVISFSEEKNLLLIAVGERQVWLDPLDVKLNQGKTVAFDCRKIAETSLLADSKTNGVMGYSKACGK</sequence>
<reference evidence="2 3" key="1">
    <citation type="submission" date="2018-03" db="EMBL/GenBank/DDBJ databases">
        <title>Complete genome sequence and methylome analysis of Pseudomonas mendocina NEB 698.</title>
        <authorList>
            <person name="Morgan R.D."/>
        </authorList>
    </citation>
    <scope>NUCLEOTIDE SEQUENCE [LARGE SCALE GENOMIC DNA]</scope>
    <source>
        <strain evidence="2 3">NEB698</strain>
    </source>
</reference>
<evidence type="ECO:0000313" key="2">
    <source>
        <dbReference type="EMBL" id="AVO53358.1"/>
    </source>
</evidence>
<organism evidence="2 3">
    <name type="scientific">Ectopseudomonas mendocina</name>
    <name type="common">Pseudomonas mendocina</name>
    <dbReference type="NCBI Taxonomy" id="300"/>
    <lineage>
        <taxon>Bacteria</taxon>
        <taxon>Pseudomonadati</taxon>
        <taxon>Pseudomonadota</taxon>
        <taxon>Gammaproteobacteria</taxon>
        <taxon>Pseudomonadales</taxon>
        <taxon>Pseudomonadaceae</taxon>
        <taxon>Ectopseudomonas</taxon>
    </lineage>
</organism>
<evidence type="ECO:0000313" key="3">
    <source>
        <dbReference type="Proteomes" id="UP000238327"/>
    </source>
</evidence>
<proteinExistence type="predicted"/>
<name>A0A2R3QNQ6_ECTME</name>
<dbReference type="AlphaFoldDB" id="A0A2R3QNQ6"/>
<dbReference type="EMBL" id="CP027657">
    <property type="protein sequence ID" value="AVO53358.1"/>
    <property type="molecule type" value="Genomic_DNA"/>
</dbReference>